<reference evidence="1 2" key="1">
    <citation type="submission" date="2023-03" db="EMBL/GenBank/DDBJ databases">
        <title>High-quality genome of Scylla paramamosain provides insights in environmental adaptation.</title>
        <authorList>
            <person name="Zhang L."/>
        </authorList>
    </citation>
    <scope>NUCLEOTIDE SEQUENCE [LARGE SCALE GENOMIC DNA]</scope>
    <source>
        <strain evidence="1">LZ_2023a</strain>
        <tissue evidence="1">Muscle</tissue>
    </source>
</reference>
<sequence length="704" mass="80282">MVDITGRVTALSHSFRLLDGCMCFLKLDSGGRTKHILVEESKLHEWHQLIEIHRYYTFTCLHPQSLDLETQSVDAFITCCQSTLSKLHEEQPSALEHHLGELCMGMQPKVLSCKRKTFFQAKVAKVIDEEAGIYLLDSDMKLYITFLKDLTGEVWNEESSYKTETFVEALDNHQSFETSRTSLHLSKSTDVYKCLTVGDTIRIFRCHYLLKEKKVTLVCCGQSYIVNESRKLALNMHSNKKIPWITSAVHSHNLNFKGLTWLLKLKEELLSVLPPIISTSACHSSQSHSGDSSLLMLLNEAKKRNMMKEIKPRSPVKEFLEPVHECDLMQDFVAPFELVSLKDILHEETQNTSVTTLNQDQQIDHSSQFCDFWSYYVSPESKYSSVLVGKLGAGLDGVLQLHQAEVTMDLVLIGNAGMALSKFETTVALFNYHIVRENFHMDEKDSVDFHKAYIVLRNSDLVVLEEPEKKCLSSKRADFDGYSYKFKLLSKSALVVPHLCKGNFSLSEFLQSKFFVGMTTIMKIGCKGEVLKTWQKFVKFSGKNASLYPLLEVGDECELKIPPSLDAETILKQSHSFNWMKCISEDQSTHCIFLPSEILLQKVSSMQMKWGEVSVQQVQNQGHKLELITVTGTVMHKTFLVPKFESESSKLTHGIYKNCHFGVPEGKQIKILIKDESECMMWLYITCSTNYFTKIYPLVCGSWN</sequence>
<proteinExistence type="predicted"/>
<dbReference type="EMBL" id="JARAKH010000012">
    <property type="protein sequence ID" value="KAK8398447.1"/>
    <property type="molecule type" value="Genomic_DNA"/>
</dbReference>
<evidence type="ECO:0000313" key="2">
    <source>
        <dbReference type="Proteomes" id="UP001487740"/>
    </source>
</evidence>
<dbReference type="AlphaFoldDB" id="A0AAW0UJU5"/>
<organism evidence="1 2">
    <name type="scientific">Scylla paramamosain</name>
    <name type="common">Mud crab</name>
    <dbReference type="NCBI Taxonomy" id="85552"/>
    <lineage>
        <taxon>Eukaryota</taxon>
        <taxon>Metazoa</taxon>
        <taxon>Ecdysozoa</taxon>
        <taxon>Arthropoda</taxon>
        <taxon>Crustacea</taxon>
        <taxon>Multicrustacea</taxon>
        <taxon>Malacostraca</taxon>
        <taxon>Eumalacostraca</taxon>
        <taxon>Eucarida</taxon>
        <taxon>Decapoda</taxon>
        <taxon>Pleocyemata</taxon>
        <taxon>Brachyura</taxon>
        <taxon>Eubrachyura</taxon>
        <taxon>Portunoidea</taxon>
        <taxon>Portunidae</taxon>
        <taxon>Portuninae</taxon>
        <taxon>Scylla</taxon>
    </lineage>
</organism>
<protein>
    <submittedName>
        <fullName evidence="1">Uncharacterized protein</fullName>
    </submittedName>
</protein>
<comment type="caution">
    <text evidence="1">The sequence shown here is derived from an EMBL/GenBank/DDBJ whole genome shotgun (WGS) entry which is preliminary data.</text>
</comment>
<dbReference type="Proteomes" id="UP001487740">
    <property type="component" value="Unassembled WGS sequence"/>
</dbReference>
<accession>A0AAW0UJU5</accession>
<keyword evidence="2" id="KW-1185">Reference proteome</keyword>
<evidence type="ECO:0000313" key="1">
    <source>
        <dbReference type="EMBL" id="KAK8398447.1"/>
    </source>
</evidence>
<gene>
    <name evidence="1" type="ORF">O3P69_003954</name>
</gene>
<name>A0AAW0UJU5_SCYPA</name>